<dbReference type="GO" id="GO:0036498">
    <property type="term" value="P:IRE1-mediated unfolded protein response"/>
    <property type="evidence" value="ECO:0007669"/>
    <property type="project" value="UniProtKB-ARBA"/>
</dbReference>
<dbReference type="InterPro" id="IPR045133">
    <property type="entry name" value="IRE1/2-like"/>
</dbReference>
<dbReference type="InterPro" id="IPR011047">
    <property type="entry name" value="Quinoprotein_ADH-like_sf"/>
</dbReference>
<dbReference type="SMART" id="SM00220">
    <property type="entry name" value="S_TKc"/>
    <property type="match status" value="1"/>
</dbReference>
<dbReference type="PANTHER" id="PTHR13954">
    <property type="entry name" value="IRE1-RELATED"/>
    <property type="match status" value="1"/>
</dbReference>
<keyword evidence="5" id="KW-0418">Kinase</keyword>
<dbReference type="GO" id="GO:0005524">
    <property type="term" value="F:ATP binding"/>
    <property type="evidence" value="ECO:0007669"/>
    <property type="project" value="UniProtKB-KW"/>
</dbReference>
<dbReference type="InterPro" id="IPR015943">
    <property type="entry name" value="WD40/YVTN_repeat-like_dom_sf"/>
</dbReference>
<feature type="region of interest" description="Disordered" evidence="7">
    <location>
        <begin position="531"/>
        <end position="554"/>
    </location>
</feature>
<feature type="domain" description="Protein kinase" evidence="9">
    <location>
        <begin position="672"/>
        <end position="865"/>
    </location>
</feature>
<feature type="compositionally biased region" description="Polar residues" evidence="7">
    <location>
        <begin position="531"/>
        <end position="546"/>
    </location>
</feature>
<feature type="compositionally biased region" description="Basic and acidic residues" evidence="7">
    <location>
        <begin position="628"/>
        <end position="643"/>
    </location>
</feature>
<evidence type="ECO:0000256" key="8">
    <source>
        <dbReference type="SAM" id="SignalP"/>
    </source>
</evidence>
<dbReference type="Pfam" id="PF00069">
    <property type="entry name" value="Pkinase"/>
    <property type="match status" value="1"/>
</dbReference>
<feature type="signal peptide" evidence="8">
    <location>
        <begin position="1"/>
        <end position="19"/>
    </location>
</feature>
<evidence type="ECO:0000313" key="10">
    <source>
        <dbReference type="EMBL" id="KAG6380149.1"/>
    </source>
</evidence>
<dbReference type="Gene3D" id="2.130.10.10">
    <property type="entry name" value="YVTN repeat-like/Quinoprotein amine dehydrogenase"/>
    <property type="match status" value="1"/>
</dbReference>
<feature type="chain" id="PRO_5034488218" description="non-specific serine/threonine protein kinase" evidence="8">
    <location>
        <begin position="20"/>
        <end position="865"/>
    </location>
</feature>
<evidence type="ECO:0000256" key="2">
    <source>
        <dbReference type="ARBA" id="ARBA00022527"/>
    </source>
</evidence>
<name>A0A8I2YVP6_9AGAM</name>
<dbReference type="FunFam" id="3.30.200.20:FF:000077">
    <property type="entry name" value="Putative Serine/threonine-protein kinase/endoribonuclease IRE1"/>
    <property type="match status" value="1"/>
</dbReference>
<keyword evidence="4" id="KW-0547">Nucleotide-binding</keyword>
<dbReference type="GO" id="GO:0051082">
    <property type="term" value="F:unfolded protein binding"/>
    <property type="evidence" value="ECO:0007669"/>
    <property type="project" value="TreeGrafter"/>
</dbReference>
<dbReference type="Gene3D" id="1.10.510.10">
    <property type="entry name" value="Transferase(Phosphotransferase) domain 1"/>
    <property type="match status" value="1"/>
</dbReference>
<dbReference type="GO" id="GO:0004674">
    <property type="term" value="F:protein serine/threonine kinase activity"/>
    <property type="evidence" value="ECO:0007669"/>
    <property type="project" value="UniProtKB-KW"/>
</dbReference>
<dbReference type="AlphaFoldDB" id="A0A8I2YVP6"/>
<dbReference type="SUPFAM" id="SSF56112">
    <property type="entry name" value="Protein kinase-like (PK-like)"/>
    <property type="match status" value="1"/>
</dbReference>
<keyword evidence="6" id="KW-0067">ATP-binding</keyword>
<dbReference type="InterPro" id="IPR011009">
    <property type="entry name" value="Kinase-like_dom_sf"/>
</dbReference>
<keyword evidence="11" id="KW-1185">Reference proteome</keyword>
<organism evidence="10 11">
    <name type="scientific">Boletus reticuloceps</name>
    <dbReference type="NCBI Taxonomy" id="495285"/>
    <lineage>
        <taxon>Eukaryota</taxon>
        <taxon>Fungi</taxon>
        <taxon>Dikarya</taxon>
        <taxon>Basidiomycota</taxon>
        <taxon>Agaricomycotina</taxon>
        <taxon>Agaricomycetes</taxon>
        <taxon>Agaricomycetidae</taxon>
        <taxon>Boletales</taxon>
        <taxon>Boletineae</taxon>
        <taxon>Boletaceae</taxon>
        <taxon>Boletoideae</taxon>
        <taxon>Boletus</taxon>
    </lineage>
</organism>
<dbReference type="SUPFAM" id="SSF50998">
    <property type="entry name" value="Quinoprotein alcohol dehydrogenase-like"/>
    <property type="match status" value="1"/>
</dbReference>
<dbReference type="PROSITE" id="PS00108">
    <property type="entry name" value="PROTEIN_KINASE_ST"/>
    <property type="match status" value="1"/>
</dbReference>
<reference evidence="10" key="1">
    <citation type="submission" date="2021-03" db="EMBL/GenBank/DDBJ databases">
        <title>Evolutionary innovations through gain and loss of genes in the ectomycorrhizal Boletales.</title>
        <authorList>
            <person name="Wu G."/>
            <person name="Miyauchi S."/>
            <person name="Morin E."/>
            <person name="Yang Z.-L."/>
            <person name="Xu J."/>
            <person name="Martin F.M."/>
        </authorList>
    </citation>
    <scope>NUCLEOTIDE SEQUENCE</scope>
    <source>
        <strain evidence="10">BR01</strain>
    </source>
</reference>
<dbReference type="PANTHER" id="PTHR13954:SF6">
    <property type="entry name" value="NON-SPECIFIC SERINE_THREONINE PROTEIN KINASE"/>
    <property type="match status" value="1"/>
</dbReference>
<evidence type="ECO:0000256" key="4">
    <source>
        <dbReference type="ARBA" id="ARBA00022741"/>
    </source>
</evidence>
<dbReference type="Gene3D" id="3.30.200.20">
    <property type="entry name" value="Phosphorylase Kinase, domain 1"/>
    <property type="match status" value="1"/>
</dbReference>
<evidence type="ECO:0000256" key="5">
    <source>
        <dbReference type="ARBA" id="ARBA00022777"/>
    </source>
</evidence>
<dbReference type="PROSITE" id="PS50011">
    <property type="entry name" value="PROTEIN_KINASE_DOM"/>
    <property type="match status" value="1"/>
</dbReference>
<dbReference type="GO" id="GO:0070059">
    <property type="term" value="P:intrinsic apoptotic signaling pathway in response to endoplasmic reticulum stress"/>
    <property type="evidence" value="ECO:0007669"/>
    <property type="project" value="TreeGrafter"/>
</dbReference>
<protein>
    <recommendedName>
        <fullName evidence="1">non-specific serine/threonine protein kinase</fullName>
        <ecNumber evidence="1">2.7.11.1</ecNumber>
    </recommendedName>
</protein>
<gene>
    <name evidence="10" type="ORF">JVT61DRAFT_8236</name>
</gene>
<evidence type="ECO:0000256" key="3">
    <source>
        <dbReference type="ARBA" id="ARBA00022679"/>
    </source>
</evidence>
<feature type="region of interest" description="Disordered" evidence="7">
    <location>
        <begin position="567"/>
        <end position="648"/>
    </location>
</feature>
<evidence type="ECO:0000256" key="6">
    <source>
        <dbReference type="ARBA" id="ARBA00022840"/>
    </source>
</evidence>
<evidence type="ECO:0000256" key="1">
    <source>
        <dbReference type="ARBA" id="ARBA00012513"/>
    </source>
</evidence>
<sequence length="865" mass="94115">MRLLSLCFLLFLLLALALAHSIALHRDVLDTRHTSPLSSARAWTRTASKPTLGDDAEDIKLVDIVLVASIDGTFHAVNRTSGQRLWSMSAAASDIPSSLAPLVRTKHAAIDYDLTDDDDAHQELYIIEPQTGDIYVMATPTSPLQPLSVSMSQLVELSPFKFDREDDKRVFVGKKETSLLSIELETGKVKTINAECPWNPFEDLTEKDEIDLDELEDYPSGNDKFVPTEVFVGRTDYHVAIYTRSSSGRPLPIHNLSFSSYGPNMQDNAVQAAYRRTPDNIYIESLPNGQILSFKARDSDSIDSYMRRDAQILWALAFDSPIVTVFDVLSSSRRSEPFHQSTDPDTAYVGLVEETGSLFVMGNEHFPLIAFGDTEYSINSRAIDPPPSAIPHADLPDRIDVVTRRRKLRELCAKSPFDTRCLTGKRPLDASSLNSRQLPGVPSAEPPPEFDLVPNNIIDAAEPLPDIPDTTNNLSTAIPSWTAVASAIGESFKMSAAFGTVLLAMVVGATWLFRDKISVDKLYPWTRVPSETQSAAIVSPSTSQSAAIEVSPAPQPVLEGESHALSLDAGTSSSTPTVLPDPVAQLTGPPAVSKEITDPAGEAEAQTEKRKEGKGSNNTAASAVEGTEGEKDAEAVGDSKDDGGVGAGEVKRSGSAMLVVQSTPQPTAPSLIVSEAILGFGSHGTVVFQGALQGRAVAVKRLLQDFVTLAAREVSILQESDDHPNVIRYYYQESQGNFLYIALELCPASLADVIESPDQHQEIVATFDPKRALRQITSGLRHLHSLKIIHRDIKPHNILISSPKNGATGKDGGRRMLISDFGLCKKLEVDQTSFLPTAQGAHCCWHCGLESPRDSPWRCETRRFA</sequence>
<dbReference type="OrthoDB" id="63989at2759"/>
<dbReference type="GO" id="GO:1990604">
    <property type="term" value="C:IRE1-TRAF2-ASK1 complex"/>
    <property type="evidence" value="ECO:0007669"/>
    <property type="project" value="TreeGrafter"/>
</dbReference>
<dbReference type="EMBL" id="JAGFBS010000003">
    <property type="protein sequence ID" value="KAG6380149.1"/>
    <property type="molecule type" value="Genomic_DNA"/>
</dbReference>
<comment type="caution">
    <text evidence="10">The sequence shown here is derived from an EMBL/GenBank/DDBJ whole genome shotgun (WGS) entry which is preliminary data.</text>
</comment>
<evidence type="ECO:0000256" key="7">
    <source>
        <dbReference type="SAM" id="MobiDB-lite"/>
    </source>
</evidence>
<dbReference type="GO" id="GO:0004521">
    <property type="term" value="F:RNA endonuclease activity"/>
    <property type="evidence" value="ECO:0007669"/>
    <property type="project" value="InterPro"/>
</dbReference>
<evidence type="ECO:0000259" key="9">
    <source>
        <dbReference type="PROSITE" id="PS50011"/>
    </source>
</evidence>
<proteinExistence type="predicted"/>
<accession>A0A8I2YVP6</accession>
<keyword evidence="8" id="KW-0732">Signal</keyword>
<dbReference type="InterPro" id="IPR000719">
    <property type="entry name" value="Prot_kinase_dom"/>
</dbReference>
<evidence type="ECO:0000313" key="11">
    <source>
        <dbReference type="Proteomes" id="UP000683000"/>
    </source>
</evidence>
<keyword evidence="3" id="KW-0808">Transferase</keyword>
<dbReference type="Proteomes" id="UP000683000">
    <property type="component" value="Unassembled WGS sequence"/>
</dbReference>
<dbReference type="InterPro" id="IPR008271">
    <property type="entry name" value="Ser/Thr_kinase_AS"/>
</dbReference>
<keyword evidence="2" id="KW-0723">Serine/threonine-protein kinase</keyword>
<dbReference type="EC" id="2.7.11.1" evidence="1"/>